<dbReference type="Gene3D" id="3.40.630.30">
    <property type="match status" value="1"/>
</dbReference>
<gene>
    <name evidence="4" type="ORF">MTCD1_02011</name>
</gene>
<dbReference type="InterPro" id="IPR000182">
    <property type="entry name" value="GNAT_dom"/>
</dbReference>
<accession>A0ABQ0MVX1</accession>
<dbReference type="PANTHER" id="PTHR43072">
    <property type="entry name" value="N-ACETYLTRANSFERASE"/>
    <property type="match status" value="1"/>
</dbReference>
<reference evidence="4 5" key="1">
    <citation type="submission" date="2017-06" db="EMBL/GenBank/DDBJ databases">
        <title>Whole Genome Sequences of Colwellia marinimaniae MTCD1.</title>
        <authorList>
            <person name="Kusumoto H."/>
            <person name="Inoue M."/>
            <person name="Tanikawa K."/>
            <person name="Maeji H."/>
            <person name="Cameron J.H."/>
            <person name="Bartlett D.H."/>
        </authorList>
    </citation>
    <scope>NUCLEOTIDE SEQUENCE [LARGE SCALE GENOMIC DNA]</scope>
    <source>
        <strain evidence="4 5">MTCD1</strain>
    </source>
</reference>
<feature type="domain" description="N-acetyltransferase" evidence="3">
    <location>
        <begin position="1"/>
        <end position="162"/>
    </location>
</feature>
<dbReference type="Pfam" id="PF13420">
    <property type="entry name" value="Acetyltransf_4"/>
    <property type="match status" value="1"/>
</dbReference>
<keyword evidence="2" id="KW-0012">Acyltransferase</keyword>
<dbReference type="PROSITE" id="PS51186">
    <property type="entry name" value="GNAT"/>
    <property type="match status" value="1"/>
</dbReference>
<protein>
    <submittedName>
        <fullName evidence="4">N-acetyltransferase</fullName>
    </submittedName>
</protein>
<dbReference type="CDD" id="cd04301">
    <property type="entry name" value="NAT_SF"/>
    <property type="match status" value="1"/>
</dbReference>
<name>A0ABQ0MVX1_9GAMM</name>
<keyword evidence="1" id="KW-0808">Transferase</keyword>
<dbReference type="InterPro" id="IPR016181">
    <property type="entry name" value="Acyl_CoA_acyltransferase"/>
</dbReference>
<dbReference type="RefSeq" id="WP_057181024.1">
    <property type="nucleotide sequence ID" value="NZ_BDQM01000014.1"/>
</dbReference>
<dbReference type="Proteomes" id="UP000197068">
    <property type="component" value="Unassembled WGS sequence"/>
</dbReference>
<evidence type="ECO:0000256" key="1">
    <source>
        <dbReference type="ARBA" id="ARBA00022679"/>
    </source>
</evidence>
<dbReference type="NCBIfam" id="NF040504">
    <property type="entry name" value="resist_ArsN1b"/>
    <property type="match status" value="1"/>
</dbReference>
<comment type="caution">
    <text evidence="4">The sequence shown here is derived from an EMBL/GenBank/DDBJ whole genome shotgun (WGS) entry which is preliminary data.</text>
</comment>
<organism evidence="4 5">
    <name type="scientific">Colwellia marinimaniae</name>
    <dbReference type="NCBI Taxonomy" id="1513592"/>
    <lineage>
        <taxon>Bacteria</taxon>
        <taxon>Pseudomonadati</taxon>
        <taxon>Pseudomonadota</taxon>
        <taxon>Gammaproteobacteria</taxon>
        <taxon>Alteromonadales</taxon>
        <taxon>Colwelliaceae</taxon>
        <taxon>Colwellia</taxon>
    </lineage>
</organism>
<dbReference type="SUPFAM" id="SSF55729">
    <property type="entry name" value="Acyl-CoA N-acyltransferases (Nat)"/>
    <property type="match status" value="1"/>
</dbReference>
<evidence type="ECO:0000259" key="3">
    <source>
        <dbReference type="PROSITE" id="PS51186"/>
    </source>
</evidence>
<dbReference type="EMBL" id="BDQM01000014">
    <property type="protein sequence ID" value="GAW96397.1"/>
    <property type="molecule type" value="Genomic_DNA"/>
</dbReference>
<sequence>MIRAVQEQDAQVISDIYNHYITNTVITFEEEPLSSQDISNRMRTIESADLPWLVSLDKSGQVLGYAYASKWRDRYSYRFSVEVTVYLSPEHAGKGLGSQLYQALFNELKDKNIHSVIGGITLPNAVSVAVHEKFAMKKVAHFKEVGFKFNQWLDVGYWQGTL</sequence>
<keyword evidence="5" id="KW-1185">Reference proteome</keyword>
<evidence type="ECO:0000313" key="4">
    <source>
        <dbReference type="EMBL" id="GAW96397.1"/>
    </source>
</evidence>
<evidence type="ECO:0000313" key="5">
    <source>
        <dbReference type="Proteomes" id="UP000197068"/>
    </source>
</evidence>
<evidence type="ECO:0000256" key="2">
    <source>
        <dbReference type="ARBA" id="ARBA00023315"/>
    </source>
</evidence>
<proteinExistence type="predicted"/>
<dbReference type="PANTHER" id="PTHR43072:SF23">
    <property type="entry name" value="UPF0039 PROTEIN C11D3.02C"/>
    <property type="match status" value="1"/>
</dbReference>